<accession>A0A9W8QXQ6</accession>
<name>A0A9W8QXQ6_9HYPO</name>
<evidence type="ECO:0000313" key="1">
    <source>
        <dbReference type="EMBL" id="KAJ4181860.1"/>
    </source>
</evidence>
<sequence>MPPIIALAVMPATAPVDSPELETDSGSAVAVDDDSVASDVDVRLASPVTAVALVDPAVAVDGNDVSVAEHDILSSCNIWH</sequence>
<comment type="caution">
    <text evidence="1">The sequence shown here is derived from an EMBL/GenBank/DDBJ whole genome shotgun (WGS) entry which is preliminary data.</text>
</comment>
<protein>
    <submittedName>
        <fullName evidence="1">Uncharacterized protein</fullName>
    </submittedName>
</protein>
<dbReference type="EMBL" id="JAOQAV010000038">
    <property type="protein sequence ID" value="KAJ4181860.1"/>
    <property type="molecule type" value="Genomic_DNA"/>
</dbReference>
<reference evidence="1" key="1">
    <citation type="submission" date="2022-09" db="EMBL/GenBank/DDBJ databases">
        <title>Fusarium specimens isolated from Avocado Roots.</title>
        <authorList>
            <person name="Stajich J."/>
            <person name="Roper C."/>
            <person name="Heimlech-Rivalta G."/>
        </authorList>
    </citation>
    <scope>NUCLEOTIDE SEQUENCE</scope>
    <source>
        <strain evidence="1">A02</strain>
    </source>
</reference>
<dbReference type="AlphaFoldDB" id="A0A9W8QXQ6"/>
<dbReference type="Proteomes" id="UP001152087">
    <property type="component" value="Unassembled WGS sequence"/>
</dbReference>
<proteinExistence type="predicted"/>
<keyword evidence="2" id="KW-1185">Reference proteome</keyword>
<gene>
    <name evidence="1" type="ORF">NW755_010859</name>
</gene>
<organism evidence="1 2">
    <name type="scientific">Fusarium falciforme</name>
    <dbReference type="NCBI Taxonomy" id="195108"/>
    <lineage>
        <taxon>Eukaryota</taxon>
        <taxon>Fungi</taxon>
        <taxon>Dikarya</taxon>
        <taxon>Ascomycota</taxon>
        <taxon>Pezizomycotina</taxon>
        <taxon>Sordariomycetes</taxon>
        <taxon>Hypocreomycetidae</taxon>
        <taxon>Hypocreales</taxon>
        <taxon>Nectriaceae</taxon>
        <taxon>Fusarium</taxon>
        <taxon>Fusarium solani species complex</taxon>
    </lineage>
</organism>
<evidence type="ECO:0000313" key="2">
    <source>
        <dbReference type="Proteomes" id="UP001152087"/>
    </source>
</evidence>